<dbReference type="Pfam" id="PF04240">
    <property type="entry name" value="Caroten_synth"/>
    <property type="match status" value="1"/>
</dbReference>
<dbReference type="PANTHER" id="PTHR39419">
    <property type="entry name" value="SLL0814 PROTEIN"/>
    <property type="match status" value="1"/>
</dbReference>
<keyword evidence="1" id="KW-0812">Transmembrane</keyword>
<feature type="transmembrane region" description="Helical" evidence="1">
    <location>
        <begin position="74"/>
        <end position="98"/>
    </location>
</feature>
<accession>I3Z2N3</accession>
<dbReference type="PANTHER" id="PTHR39419:SF1">
    <property type="entry name" value="SLL0814 PROTEIN"/>
    <property type="match status" value="1"/>
</dbReference>
<dbReference type="AlphaFoldDB" id="I3Z2N3"/>
<feature type="transmembrane region" description="Helical" evidence="1">
    <location>
        <begin position="48"/>
        <end position="67"/>
    </location>
</feature>
<reference evidence="3" key="1">
    <citation type="submission" date="2012-06" db="EMBL/GenBank/DDBJ databases">
        <title>The complete genome of Belliella baltica DSM 15883.</title>
        <authorList>
            <person name="Lucas S."/>
            <person name="Copeland A."/>
            <person name="Lapidus A."/>
            <person name="Goodwin L."/>
            <person name="Pitluck S."/>
            <person name="Peters L."/>
            <person name="Mikhailova N."/>
            <person name="Davenport K."/>
            <person name="Kyrpides N."/>
            <person name="Mavromatis K."/>
            <person name="Pagani I."/>
            <person name="Ivanova N."/>
            <person name="Ovchinnikova G."/>
            <person name="Zeytun A."/>
            <person name="Detter J.C."/>
            <person name="Han C."/>
            <person name="Land M."/>
            <person name="Hauser L."/>
            <person name="Markowitz V."/>
            <person name="Cheng J.-F."/>
            <person name="Hugenholtz P."/>
            <person name="Woyke T."/>
            <person name="Wu D."/>
            <person name="Tindall B."/>
            <person name="Pomrenke H."/>
            <person name="Brambilla E."/>
            <person name="Klenk H.-P."/>
            <person name="Eisen J.A."/>
        </authorList>
    </citation>
    <scope>NUCLEOTIDE SEQUENCE [LARGE SCALE GENOMIC DNA]</scope>
    <source>
        <strain evidence="3">DSM 15883 / CIP 108006 / LMG 21964 / BA134</strain>
    </source>
</reference>
<dbReference type="Proteomes" id="UP000006050">
    <property type="component" value="Chromosome"/>
</dbReference>
<keyword evidence="1" id="KW-0472">Membrane</keyword>
<keyword evidence="1" id="KW-1133">Transmembrane helix</keyword>
<name>I3Z2N3_BELBD</name>
<keyword evidence="3" id="KW-1185">Reference proteome</keyword>
<sequence>MHAFMEKTTLNNTSIPFFFNKVNIFKIVITIFHLVGILGMTVPALRPYFQVLTPFHLLLCTGLLFVFHKGWNTAFYLFVILSFGIGYGSEVLGVHTGFPFGNYRYGPVLGFQLFEVPLLIGVNWLLLVYLSGEIFHKKIKNDFIAASLGALVMVLLDVLIEPVAVKLDFWSWENDLIPLSNFIGWFGIAFIIQLIYRKLSFDKSNVLSLYLLINLAIFFLLLNLLL</sequence>
<dbReference type="InterPro" id="IPR007354">
    <property type="entry name" value="CruF-like"/>
</dbReference>
<dbReference type="STRING" id="866536.Belba_0854"/>
<feature type="transmembrane region" description="Helical" evidence="1">
    <location>
        <begin position="143"/>
        <end position="164"/>
    </location>
</feature>
<dbReference type="HOGENOM" id="CLU_070738_2_0_10"/>
<organism evidence="2 3">
    <name type="scientific">Belliella baltica (strain DSM 15883 / CIP 108006 / LMG 21964 / BA134)</name>
    <dbReference type="NCBI Taxonomy" id="866536"/>
    <lineage>
        <taxon>Bacteria</taxon>
        <taxon>Pseudomonadati</taxon>
        <taxon>Bacteroidota</taxon>
        <taxon>Cytophagia</taxon>
        <taxon>Cytophagales</taxon>
        <taxon>Cyclobacteriaceae</taxon>
        <taxon>Belliella</taxon>
    </lineage>
</organism>
<evidence type="ECO:0000313" key="2">
    <source>
        <dbReference type="EMBL" id="AFL83501.1"/>
    </source>
</evidence>
<feature type="transmembrane region" description="Helical" evidence="1">
    <location>
        <begin position="176"/>
        <end position="195"/>
    </location>
</feature>
<protein>
    <submittedName>
        <fullName evidence="2">Putative membrane protein</fullName>
    </submittedName>
</protein>
<feature type="transmembrane region" description="Helical" evidence="1">
    <location>
        <begin position="207"/>
        <end position="225"/>
    </location>
</feature>
<evidence type="ECO:0000256" key="1">
    <source>
        <dbReference type="SAM" id="Phobius"/>
    </source>
</evidence>
<gene>
    <name evidence="2" type="ordered locus">Belba_0854</name>
</gene>
<feature type="transmembrane region" description="Helical" evidence="1">
    <location>
        <begin position="24"/>
        <end position="42"/>
    </location>
</feature>
<dbReference type="KEGG" id="bbd:Belba_0854"/>
<proteinExistence type="predicted"/>
<dbReference type="PATRIC" id="fig|866536.3.peg.879"/>
<feature type="transmembrane region" description="Helical" evidence="1">
    <location>
        <begin position="110"/>
        <end position="131"/>
    </location>
</feature>
<dbReference type="eggNOG" id="COG2324">
    <property type="taxonomic scope" value="Bacteria"/>
</dbReference>
<evidence type="ECO:0000313" key="3">
    <source>
        <dbReference type="Proteomes" id="UP000006050"/>
    </source>
</evidence>
<dbReference type="EMBL" id="CP003281">
    <property type="protein sequence ID" value="AFL83501.1"/>
    <property type="molecule type" value="Genomic_DNA"/>
</dbReference>